<keyword evidence="3" id="KW-0963">Cytoplasm</keyword>
<evidence type="ECO:0000256" key="4">
    <source>
        <dbReference type="ARBA" id="ARBA00022617"/>
    </source>
</evidence>
<evidence type="ECO:0000259" key="12">
    <source>
        <dbReference type="PROSITE" id="PS51007"/>
    </source>
</evidence>
<keyword evidence="4 9" id="KW-0349">Heme</keyword>
<accession>A0ABV7H6L4</accession>
<dbReference type="InterPro" id="IPR036909">
    <property type="entry name" value="Cyt_c-like_dom_sf"/>
</dbReference>
<keyword evidence="8" id="KW-0966">Cell projection</keyword>
<evidence type="ECO:0000256" key="11">
    <source>
        <dbReference type="SAM" id="SignalP"/>
    </source>
</evidence>
<feature type="chain" id="PRO_5045101519" evidence="11">
    <location>
        <begin position="23"/>
        <end position="698"/>
    </location>
</feature>
<dbReference type="InterPro" id="IPR052614">
    <property type="entry name" value="CFAP65"/>
</dbReference>
<dbReference type="InterPro" id="IPR053879">
    <property type="entry name" value="HYDIN_VesB_CFA65-like_Ig"/>
</dbReference>
<proteinExistence type="predicted"/>
<name>A0ABV7H6L4_9BURK</name>
<evidence type="ECO:0000256" key="6">
    <source>
        <dbReference type="ARBA" id="ARBA00023004"/>
    </source>
</evidence>
<gene>
    <name evidence="13" type="ORF">ACFOEN_11500</name>
</gene>
<dbReference type="Proteomes" id="UP001595556">
    <property type="component" value="Unassembled WGS sequence"/>
</dbReference>
<comment type="caution">
    <text evidence="13">The sequence shown here is derived from an EMBL/GenBank/DDBJ whole genome shotgun (WGS) entry which is preliminary data.</text>
</comment>
<evidence type="ECO:0000256" key="9">
    <source>
        <dbReference type="PROSITE-ProRule" id="PRU00433"/>
    </source>
</evidence>
<evidence type="ECO:0000256" key="10">
    <source>
        <dbReference type="SAM" id="MobiDB-lite"/>
    </source>
</evidence>
<comment type="subcellular location">
    <subcellularLocation>
        <location evidence="1">Cell projection</location>
        <location evidence="1">Cilium</location>
    </subcellularLocation>
    <subcellularLocation>
        <location evidence="2">Cytoplasm</location>
    </subcellularLocation>
</comment>
<keyword evidence="5 9" id="KW-0479">Metal-binding</keyword>
<dbReference type="Gene3D" id="2.60.40.10">
    <property type="entry name" value="Immunoglobulins"/>
    <property type="match status" value="5"/>
</dbReference>
<evidence type="ECO:0000313" key="13">
    <source>
        <dbReference type="EMBL" id="MFC3148266.1"/>
    </source>
</evidence>
<protein>
    <submittedName>
        <fullName evidence="13">Choice-of-anchor D domain-containing protein</fullName>
    </submittedName>
</protein>
<dbReference type="Pfam" id="PF15780">
    <property type="entry name" value="ASH"/>
    <property type="match status" value="1"/>
</dbReference>
<dbReference type="PANTHER" id="PTHR46127">
    <property type="entry name" value="CILIA- AND FLAGELLA-ASSOCIATED PROTEIN 65"/>
    <property type="match status" value="1"/>
</dbReference>
<dbReference type="RefSeq" id="WP_377304036.1">
    <property type="nucleotide sequence ID" value="NZ_CP180191.1"/>
</dbReference>
<dbReference type="PANTHER" id="PTHR46127:SF1">
    <property type="entry name" value="CILIA- AND FLAGELLA-ASSOCIATED PROTEIN 65"/>
    <property type="match status" value="1"/>
</dbReference>
<evidence type="ECO:0000256" key="8">
    <source>
        <dbReference type="ARBA" id="ARBA00023273"/>
    </source>
</evidence>
<evidence type="ECO:0000256" key="7">
    <source>
        <dbReference type="ARBA" id="ARBA00023069"/>
    </source>
</evidence>
<feature type="domain" description="Cytochrome c" evidence="12">
    <location>
        <begin position="25"/>
        <end position="109"/>
    </location>
</feature>
<dbReference type="NCBIfam" id="NF012200">
    <property type="entry name" value="choice_anch_D"/>
    <property type="match status" value="4"/>
</dbReference>
<keyword evidence="11" id="KW-0732">Signal</keyword>
<evidence type="ECO:0000256" key="5">
    <source>
        <dbReference type="ARBA" id="ARBA00022723"/>
    </source>
</evidence>
<evidence type="ECO:0000256" key="1">
    <source>
        <dbReference type="ARBA" id="ARBA00004138"/>
    </source>
</evidence>
<dbReference type="EMBL" id="JBHRTI010000004">
    <property type="protein sequence ID" value="MFC3148266.1"/>
    <property type="molecule type" value="Genomic_DNA"/>
</dbReference>
<keyword evidence="6 9" id="KW-0408">Iron</keyword>
<dbReference type="InterPro" id="IPR013783">
    <property type="entry name" value="Ig-like_fold"/>
</dbReference>
<evidence type="ECO:0000256" key="2">
    <source>
        <dbReference type="ARBA" id="ARBA00004496"/>
    </source>
</evidence>
<feature type="compositionally biased region" description="Polar residues" evidence="10">
    <location>
        <begin position="307"/>
        <end position="327"/>
    </location>
</feature>
<keyword evidence="14" id="KW-1185">Reference proteome</keyword>
<keyword evidence="7" id="KW-0969">Cilium</keyword>
<dbReference type="InterPro" id="IPR031549">
    <property type="entry name" value="ASH"/>
</dbReference>
<organism evidence="13 14">
    <name type="scientific">Piscinibacterium candidicorallinum</name>
    <dbReference type="NCBI Taxonomy" id="1793872"/>
    <lineage>
        <taxon>Bacteria</taxon>
        <taxon>Pseudomonadati</taxon>
        <taxon>Pseudomonadota</taxon>
        <taxon>Betaproteobacteria</taxon>
        <taxon>Burkholderiales</taxon>
        <taxon>Piscinibacterium</taxon>
    </lineage>
</organism>
<evidence type="ECO:0000313" key="14">
    <source>
        <dbReference type="Proteomes" id="UP001595556"/>
    </source>
</evidence>
<sequence>MLSIARWMLTTTLTLCGLTAHAQTGDPVAGATKYQTVYVNEAWPLQPKSGSCVACHGSAQAPSISFNGRETPAGIAFAIANNRGGKGFLDGILGAQDIADISAYITNPNISVAPVIRINPSALVLSGTVVTPAEGTLNLANTGARALFINAISVSGTGFALNAAGTTCRLNEPIAVNAQCQLAVRFTSSQAVSNAQGFLVINHNAPGNVSTITLSASIGSGAGITVAGGPLRFPDTPIGTSSSEQLLILRSTGSVALRINSIVLSPADYLSGPSTTCAPGTDIPAGGSCTLGVLLRPAMQGPRPGSVSITHNASSTPTTVDLSGVGTTSSNPVARWSANTLDFPATPVGSTGASQSLAISNSGSAPLVISGFSISGVSFQLADETCTRAALVPGGTCSVSVRFAPAATGTSSGTLTISSNSSPPAAPVALSGVGVPEGTAILSAAPAELSFASTPVGQSAQALSLTVTNTGAAAATLSAPRISGAHAGDFSVTPDAACSAGSILPPTGRCLLSVTFTPRAAGARTASLSIGGASTAAISLVGTATPAAASLTVDVGSVVDLGTVIAGSRVTRSIRLSAGAADLLVGSIVINGPFSIEPTGSCGRSGFSISAGQSCTVDLSFSALSEGANTGSLVITSTAPGSPTAVQLSATVQRSNAAREGGGCSLAGRHAPFDPLLPVLLLLSVVVVWTRARQRSNG</sequence>
<dbReference type="InterPro" id="IPR009056">
    <property type="entry name" value="Cyt_c-like_dom"/>
</dbReference>
<dbReference type="SUPFAM" id="SSF46626">
    <property type="entry name" value="Cytochrome c"/>
    <property type="match status" value="1"/>
</dbReference>
<feature type="signal peptide" evidence="11">
    <location>
        <begin position="1"/>
        <end position="22"/>
    </location>
</feature>
<dbReference type="Pfam" id="PF22544">
    <property type="entry name" value="HYDIN_VesB_CFA65-like_Ig"/>
    <property type="match status" value="1"/>
</dbReference>
<dbReference type="PROSITE" id="PS51007">
    <property type="entry name" value="CYTC"/>
    <property type="match status" value="1"/>
</dbReference>
<reference evidence="14" key="1">
    <citation type="journal article" date="2019" name="Int. J. Syst. Evol. Microbiol.">
        <title>The Global Catalogue of Microorganisms (GCM) 10K type strain sequencing project: providing services to taxonomists for standard genome sequencing and annotation.</title>
        <authorList>
            <consortium name="The Broad Institute Genomics Platform"/>
            <consortium name="The Broad Institute Genome Sequencing Center for Infectious Disease"/>
            <person name="Wu L."/>
            <person name="Ma J."/>
        </authorList>
    </citation>
    <scope>NUCLEOTIDE SEQUENCE [LARGE SCALE GENOMIC DNA]</scope>
    <source>
        <strain evidence="14">KCTC 52168</strain>
    </source>
</reference>
<dbReference type="NCBIfam" id="NF033191">
    <property type="entry name" value="JDVT-CTERM"/>
    <property type="match status" value="1"/>
</dbReference>
<feature type="region of interest" description="Disordered" evidence="10">
    <location>
        <begin position="304"/>
        <end position="327"/>
    </location>
</feature>
<evidence type="ECO:0000256" key="3">
    <source>
        <dbReference type="ARBA" id="ARBA00022490"/>
    </source>
</evidence>